<evidence type="ECO:0000256" key="1">
    <source>
        <dbReference type="ARBA" id="ARBA00004561"/>
    </source>
</evidence>
<keyword evidence="4" id="KW-0479">Metal-binding</keyword>
<dbReference type="Proteomes" id="UP000451565">
    <property type="component" value="Unassembled WGS sequence"/>
</dbReference>
<dbReference type="SUPFAM" id="SSF50998">
    <property type="entry name" value="Quinoprotein alcohol dehydrogenase-like"/>
    <property type="match status" value="1"/>
</dbReference>
<protein>
    <submittedName>
        <fullName evidence="8">PQQ-binding-like beta-propeller repeat protein</fullName>
    </submittedName>
</protein>
<dbReference type="EMBL" id="WINI01000004">
    <property type="protein sequence ID" value="MQR01077.1"/>
    <property type="molecule type" value="Genomic_DNA"/>
</dbReference>
<reference evidence="8 9" key="1">
    <citation type="submission" date="2019-10" db="EMBL/GenBank/DDBJ databases">
        <title>Glaciimonas soli sp. nov., a psychrophilic bacterium isolated from the forest soil of a high elevation mountain in Taiwan.</title>
        <authorList>
            <person name="Wang L.-T."/>
            <person name="Shieh W.Y."/>
        </authorList>
    </citation>
    <scope>NUCLEOTIDE SEQUENCE [LARGE SCALE GENOMIC DNA]</scope>
    <source>
        <strain evidence="8 9">GS1</strain>
    </source>
</reference>
<comment type="similarity">
    <text evidence="2">Belongs to the PilY1 family.</text>
</comment>
<keyword evidence="9" id="KW-1185">Reference proteome</keyword>
<dbReference type="InterPro" id="IPR018391">
    <property type="entry name" value="PQQ_b-propeller_rpt"/>
</dbReference>
<evidence type="ECO:0000313" key="8">
    <source>
        <dbReference type="EMBL" id="MQR01077.1"/>
    </source>
</evidence>
<dbReference type="InterPro" id="IPR008707">
    <property type="entry name" value="B-propeller_PilY1"/>
</dbReference>
<dbReference type="InterPro" id="IPR015943">
    <property type="entry name" value="WD40/YVTN_repeat-like_dom_sf"/>
</dbReference>
<dbReference type="SMART" id="SM00564">
    <property type="entry name" value="PQQ"/>
    <property type="match status" value="3"/>
</dbReference>
<name>A0A843YSW8_9BURK</name>
<evidence type="ECO:0000256" key="2">
    <source>
        <dbReference type="ARBA" id="ARBA00008387"/>
    </source>
</evidence>
<gene>
    <name evidence="8" type="ORF">GEV47_10325</name>
</gene>
<feature type="domain" description="PilY1 beta-propeller" evidence="7">
    <location>
        <begin position="155"/>
        <end position="509"/>
    </location>
</feature>
<keyword evidence="6" id="KW-0281">Fimbrium</keyword>
<sequence>MLSMTYSLRIWFSMLFFIAVSLSVKAQIAQIPLMPSKSSGLIYDSTKPNTESLVYQTSYSENDWTGHLRAFHVLPDGSAGAQLWDAADLLPNWAGRKIVTWISEQGRAVNFYWSELSDAQKTALSSESMVAYLRGSDALEVGHTDGYFRRRASNLGDIVNSLPFLVKNASFAYDLLTTENGGGTLYQAYLSAKQTRNPNGMLYVGANDGMLHAFDAKTGIEKWAYIPQAVYPFLKSLSDVSYVAPKHHYFVDGQMSEGDAYLLTASGTARAWKSILLGSTGAGAKSVFAIDISAPAEFEAKSVLWEHADIANDGVPDDDMGYVLGKASVVLLRNGQWAALYGNGVESNHQNAVLYLLDVATGTLIKKISAAEHRDDARNGLATPALRFNQQREVIAAYAGDLRGALWKFDLANSKPDTWQLAYNGVPFFNATDKSGQTQPITQQPAMTAHAKGGRMILFGTGKLYETSDQTDKQIQSVYGLWEKPSDTTTGMVISGRDQLQQQTLTAVSNGRLITQNAIDWKNQRGWYVDLLDKGERVVGAPFIVDDKLVVLTFTPGIAGAPASSQLMVFDLKTGGASAQAIFPNAPANQISLTVPASLTAPVVITLPNGRRSLVLQTLEGKTKFVDITTAKRKPLRTWHELQVQRPTQ</sequence>
<comment type="caution">
    <text evidence="8">The sequence shown here is derived from an EMBL/GenBank/DDBJ whole genome shotgun (WGS) entry which is preliminary data.</text>
</comment>
<evidence type="ECO:0000256" key="5">
    <source>
        <dbReference type="ARBA" id="ARBA00022837"/>
    </source>
</evidence>
<accession>A0A843YSW8</accession>
<keyword evidence="3" id="KW-1029">Fimbrium biogenesis</keyword>
<proteinExistence type="inferred from homology"/>
<dbReference type="GO" id="GO:0046872">
    <property type="term" value="F:metal ion binding"/>
    <property type="evidence" value="ECO:0007669"/>
    <property type="project" value="UniProtKB-KW"/>
</dbReference>
<dbReference type="OrthoDB" id="7156875at2"/>
<organism evidence="8 9">
    <name type="scientific">Glaciimonas soli</name>
    <dbReference type="NCBI Taxonomy" id="2590999"/>
    <lineage>
        <taxon>Bacteria</taxon>
        <taxon>Pseudomonadati</taxon>
        <taxon>Pseudomonadota</taxon>
        <taxon>Betaproteobacteria</taxon>
        <taxon>Burkholderiales</taxon>
        <taxon>Oxalobacteraceae</taxon>
        <taxon>Glaciimonas</taxon>
    </lineage>
</organism>
<dbReference type="AlphaFoldDB" id="A0A843YSW8"/>
<evidence type="ECO:0000259" key="7">
    <source>
        <dbReference type="Pfam" id="PF05567"/>
    </source>
</evidence>
<evidence type="ECO:0000313" key="9">
    <source>
        <dbReference type="Proteomes" id="UP000451565"/>
    </source>
</evidence>
<evidence type="ECO:0000256" key="3">
    <source>
        <dbReference type="ARBA" id="ARBA00022558"/>
    </source>
</evidence>
<keyword evidence="5" id="KW-0106">Calcium</keyword>
<comment type="subcellular location">
    <subcellularLocation>
        <location evidence="1">Fimbrium</location>
    </subcellularLocation>
</comment>
<dbReference type="GO" id="GO:0009289">
    <property type="term" value="C:pilus"/>
    <property type="evidence" value="ECO:0007669"/>
    <property type="project" value="UniProtKB-SubCell"/>
</dbReference>
<evidence type="ECO:0000256" key="6">
    <source>
        <dbReference type="ARBA" id="ARBA00023263"/>
    </source>
</evidence>
<dbReference type="Pfam" id="PF05567">
    <property type="entry name" value="T4P_PilY1"/>
    <property type="match status" value="1"/>
</dbReference>
<dbReference type="Gene3D" id="2.130.10.10">
    <property type="entry name" value="YVTN repeat-like/Quinoprotein amine dehydrogenase"/>
    <property type="match status" value="1"/>
</dbReference>
<dbReference type="InterPro" id="IPR011047">
    <property type="entry name" value="Quinoprotein_ADH-like_sf"/>
</dbReference>
<evidence type="ECO:0000256" key="4">
    <source>
        <dbReference type="ARBA" id="ARBA00022723"/>
    </source>
</evidence>